<organism evidence="4 5">
    <name type="scientific">Parastrongyloides trichosuri</name>
    <name type="common">Possum-specific nematode worm</name>
    <dbReference type="NCBI Taxonomy" id="131310"/>
    <lineage>
        <taxon>Eukaryota</taxon>
        <taxon>Metazoa</taxon>
        <taxon>Ecdysozoa</taxon>
        <taxon>Nematoda</taxon>
        <taxon>Chromadorea</taxon>
        <taxon>Rhabditida</taxon>
        <taxon>Tylenchina</taxon>
        <taxon>Panagrolaimomorpha</taxon>
        <taxon>Strongyloidoidea</taxon>
        <taxon>Strongyloididae</taxon>
        <taxon>Parastrongyloides</taxon>
    </lineage>
</organism>
<dbReference type="GO" id="GO:0008157">
    <property type="term" value="F:protein phosphatase 1 binding"/>
    <property type="evidence" value="ECO:0007669"/>
    <property type="project" value="TreeGrafter"/>
</dbReference>
<feature type="region of interest" description="Disordered" evidence="3">
    <location>
        <begin position="76"/>
        <end position="112"/>
    </location>
</feature>
<evidence type="ECO:0000313" key="4">
    <source>
        <dbReference type="Proteomes" id="UP000038045"/>
    </source>
</evidence>
<dbReference type="AlphaFoldDB" id="A0A0N4ZX12"/>
<evidence type="ECO:0000256" key="2">
    <source>
        <dbReference type="ARBA" id="ARBA00031039"/>
    </source>
</evidence>
<evidence type="ECO:0000256" key="3">
    <source>
        <dbReference type="SAM" id="MobiDB-lite"/>
    </source>
</evidence>
<keyword evidence="4" id="KW-1185">Reference proteome</keyword>
<dbReference type="InterPro" id="IPR011107">
    <property type="entry name" value="PPI_Ypi1"/>
</dbReference>
<evidence type="ECO:0000256" key="1">
    <source>
        <dbReference type="ARBA" id="ARBA00021994"/>
    </source>
</evidence>
<sequence>MERSRIPVPVSNLSSQITTIQRQRIRQEPLILRLKPLETEKKEEELHVSWDESVIDNEHLGRKKSNCCCIFVPPREWDKPETHKRNEHETEHCRGHTEPQPPENNNEPLDGE</sequence>
<feature type="compositionally biased region" description="Basic and acidic residues" evidence="3">
    <location>
        <begin position="76"/>
        <end position="97"/>
    </location>
</feature>
<feature type="compositionally biased region" description="Low complexity" evidence="3">
    <location>
        <begin position="103"/>
        <end position="112"/>
    </location>
</feature>
<evidence type="ECO:0000313" key="5">
    <source>
        <dbReference type="WBParaSite" id="PTRK_0001322700.1"/>
    </source>
</evidence>
<dbReference type="PANTHER" id="PTHR20835">
    <property type="entry name" value="E3 UBIQUITIN-PROTEIN LIGASE PPP1R11-RELATED"/>
    <property type="match status" value="1"/>
</dbReference>
<accession>A0A0N4ZX12</accession>
<dbReference type="Proteomes" id="UP000038045">
    <property type="component" value="Unplaced"/>
</dbReference>
<protein>
    <recommendedName>
        <fullName evidence="1">E3 ubiquitin-protein ligase PPP1R11</fullName>
    </recommendedName>
    <alternativeName>
        <fullName evidence="2">Protein phosphatase 1 regulatory subunit 11</fullName>
    </alternativeName>
</protein>
<dbReference type="PANTHER" id="PTHR20835:SF0">
    <property type="entry name" value="E3 UBIQUITIN-PROTEIN LIGASE PPP1R11"/>
    <property type="match status" value="1"/>
</dbReference>
<reference evidence="5" key="1">
    <citation type="submission" date="2017-02" db="UniProtKB">
        <authorList>
            <consortium name="WormBaseParasite"/>
        </authorList>
    </citation>
    <scope>IDENTIFICATION</scope>
</reference>
<dbReference type="STRING" id="131310.A0A0N4ZX12"/>
<dbReference type="WBParaSite" id="PTRK_0001322700.1">
    <property type="protein sequence ID" value="PTRK_0001322700.1"/>
    <property type="gene ID" value="PTRK_0001322700"/>
</dbReference>
<dbReference type="GO" id="GO:0004865">
    <property type="term" value="F:protein serine/threonine phosphatase inhibitor activity"/>
    <property type="evidence" value="ECO:0007669"/>
    <property type="project" value="InterPro"/>
</dbReference>
<proteinExistence type="predicted"/>
<dbReference type="Pfam" id="PF07491">
    <property type="entry name" value="PPI_Ypi1"/>
    <property type="match status" value="1"/>
</dbReference>
<dbReference type="GO" id="GO:0005634">
    <property type="term" value="C:nucleus"/>
    <property type="evidence" value="ECO:0007669"/>
    <property type="project" value="TreeGrafter"/>
</dbReference>
<name>A0A0N4ZX12_PARTI</name>